<reference evidence="1 2" key="1">
    <citation type="journal article" date="2013" name="Genome Announc.">
        <title>Complete Genome Sequence of the Solvent Producer Clostridium saccharobutylicum NCP262 (DSM 13864).</title>
        <authorList>
            <person name="Poehlein A."/>
            <person name="Hartwich K."/>
            <person name="Krabben P."/>
            <person name="Ehrenreich A."/>
            <person name="Liebl W."/>
            <person name="Durre P."/>
            <person name="Gottschalk G."/>
            <person name="Daniel R."/>
        </authorList>
    </citation>
    <scope>NUCLEOTIDE SEQUENCE [LARGE SCALE GENOMIC DNA]</scope>
    <source>
        <strain evidence="1">DSM 13864</strain>
    </source>
</reference>
<dbReference type="HOGENOM" id="CLU_1955804_0_0_9"/>
<organism evidence="1 2">
    <name type="scientific">Clostridium saccharobutylicum DSM 13864</name>
    <dbReference type="NCBI Taxonomy" id="1345695"/>
    <lineage>
        <taxon>Bacteria</taxon>
        <taxon>Bacillati</taxon>
        <taxon>Bacillota</taxon>
        <taxon>Clostridia</taxon>
        <taxon>Eubacteriales</taxon>
        <taxon>Clostridiaceae</taxon>
        <taxon>Clostridium</taxon>
    </lineage>
</organism>
<name>U5MQ35_CLOSA</name>
<dbReference type="AlphaFoldDB" id="U5MQ35"/>
<dbReference type="PATRIC" id="fig|1345695.10.peg.2541"/>
<dbReference type="KEGG" id="csb:CLSA_c18940"/>
<dbReference type="EMBL" id="CP006721">
    <property type="protein sequence ID" value="AGX42879.1"/>
    <property type="molecule type" value="Genomic_DNA"/>
</dbReference>
<proteinExistence type="predicted"/>
<sequence>MKKDKTLQCYEPKEFEKTELFKNYSEFCQNAIHKINEELIRFCNEKAVEFKIYKRNGTDEKITFKLEERDPVILTIAPKKKEQHANCLIKRKKILGKETFEKKIECIDDLLEVLEVIKELNEKILTNY</sequence>
<dbReference type="GeneID" id="55474372"/>
<evidence type="ECO:0000313" key="2">
    <source>
        <dbReference type="Proteomes" id="UP000017118"/>
    </source>
</evidence>
<dbReference type="Proteomes" id="UP000017118">
    <property type="component" value="Chromosome"/>
</dbReference>
<dbReference type="RefSeq" id="WP_022745727.1">
    <property type="nucleotide sequence ID" value="NC_022571.1"/>
</dbReference>
<keyword evidence="2" id="KW-1185">Reference proteome</keyword>
<protein>
    <submittedName>
        <fullName evidence="1">Uncharacterized protein</fullName>
    </submittedName>
</protein>
<evidence type="ECO:0000313" key="1">
    <source>
        <dbReference type="EMBL" id="AGX42879.1"/>
    </source>
</evidence>
<accession>U5MQ35</accession>
<gene>
    <name evidence="1" type="ORF">CLSA_c18940</name>
</gene>